<dbReference type="PANTHER" id="PTHR14787:SF1">
    <property type="entry name" value="ATPASE PAAT"/>
    <property type="match status" value="1"/>
</dbReference>
<evidence type="ECO:0000256" key="1">
    <source>
        <dbReference type="SAM" id="Coils"/>
    </source>
</evidence>
<dbReference type="PANTHER" id="PTHR14787">
    <property type="entry name" value="C10ORF188 FAMILY MEMBER"/>
    <property type="match status" value="1"/>
</dbReference>
<proteinExistence type="predicted"/>
<reference evidence="2 3" key="1">
    <citation type="submission" date="2016-08" db="EMBL/GenBank/DDBJ databases">
        <title>A Parts List for Fungal Cellulosomes Revealed by Comparative Genomics.</title>
        <authorList>
            <consortium name="DOE Joint Genome Institute"/>
            <person name="Haitjema C.H."/>
            <person name="Gilmore S.P."/>
            <person name="Henske J.K."/>
            <person name="Solomon K.V."/>
            <person name="De Groot R."/>
            <person name="Kuo A."/>
            <person name="Mondo S.J."/>
            <person name="Salamov A.A."/>
            <person name="Labutti K."/>
            <person name="Zhao Z."/>
            <person name="Chiniquy J."/>
            <person name="Barry K."/>
            <person name="Brewer H.M."/>
            <person name="Purvine S.O."/>
            <person name="Wright A.T."/>
            <person name="Boxma B."/>
            <person name="Van Alen T."/>
            <person name="Hackstein J.H."/>
            <person name="Baker S.E."/>
            <person name="Grigoriev I.V."/>
            <person name="O'Malley M.A."/>
        </authorList>
    </citation>
    <scope>NUCLEOTIDE SEQUENCE [LARGE SCALE GENOMIC DNA]</scope>
    <source>
        <strain evidence="2 3">G1</strain>
    </source>
</reference>
<dbReference type="AlphaFoldDB" id="A0A1Y2DKR5"/>
<dbReference type="EMBL" id="MCOG01000063">
    <property type="protein sequence ID" value="ORY59791.1"/>
    <property type="molecule type" value="Genomic_DNA"/>
</dbReference>
<dbReference type="InterPro" id="IPR028043">
    <property type="entry name" value="PAAT-like"/>
</dbReference>
<gene>
    <name evidence="2" type="ORF">LY90DRAFT_668763</name>
</gene>
<dbReference type="OrthoDB" id="10430958at2759"/>
<protein>
    <submittedName>
        <fullName evidence="2">Uncharacterized protein</fullName>
    </submittedName>
</protein>
<keyword evidence="1" id="KW-0175">Coiled coil</keyword>
<accession>A0A1Y2DKR5</accession>
<evidence type="ECO:0000313" key="2">
    <source>
        <dbReference type="EMBL" id="ORY59791.1"/>
    </source>
</evidence>
<comment type="caution">
    <text evidence="2">The sequence shown here is derived from an EMBL/GenBank/DDBJ whole genome shotgun (WGS) entry which is preliminary data.</text>
</comment>
<dbReference type="Proteomes" id="UP000193920">
    <property type="component" value="Unassembled WGS sequence"/>
</dbReference>
<name>A0A1Y2DKR5_9FUNG</name>
<keyword evidence="3" id="KW-1185">Reference proteome</keyword>
<evidence type="ECO:0000313" key="3">
    <source>
        <dbReference type="Proteomes" id="UP000193920"/>
    </source>
</evidence>
<sequence length="280" mass="32603">MNKIINNINTNCTFSQCSEEVIESIFLKNNSEFQNSKFPINKIVLNLPLDKQKPIIEVKDEKYFVPKHLYIQSNIRNIEIYENEEYIKTIRGEQINIESLCYYVHDFKFITKKNSKSVKVKFISSAGAESIFIYNFNLTYENSFKKVSQDDISIDFNNVREMLSGINISDDAKNMLNNIESSSKMLNSLNGNFNPNNINPSSFFPFGNSLPSLNTQKMIDIENKAETIIKDNKEIENKKKENTVETDKEAKIMTYLEKINERMDRIESKLDMILSHMNIH</sequence>
<organism evidence="2 3">
    <name type="scientific">Neocallimastix californiae</name>
    <dbReference type="NCBI Taxonomy" id="1754190"/>
    <lineage>
        <taxon>Eukaryota</taxon>
        <taxon>Fungi</taxon>
        <taxon>Fungi incertae sedis</taxon>
        <taxon>Chytridiomycota</taxon>
        <taxon>Chytridiomycota incertae sedis</taxon>
        <taxon>Neocallimastigomycetes</taxon>
        <taxon>Neocallimastigales</taxon>
        <taxon>Neocallimastigaceae</taxon>
        <taxon>Neocallimastix</taxon>
    </lineage>
</organism>
<dbReference type="Pfam" id="PF14958">
    <property type="entry name" value="PAAT-like"/>
    <property type="match status" value="1"/>
</dbReference>
<feature type="coiled-coil region" evidence="1">
    <location>
        <begin position="218"/>
        <end position="276"/>
    </location>
</feature>